<evidence type="ECO:0000256" key="2">
    <source>
        <dbReference type="SAM" id="Phobius"/>
    </source>
</evidence>
<keyword evidence="2" id="KW-1133">Transmembrane helix</keyword>
<feature type="transmembrane region" description="Helical" evidence="2">
    <location>
        <begin position="188"/>
        <end position="209"/>
    </location>
</feature>
<evidence type="ECO:0000313" key="4">
    <source>
        <dbReference type="EMBL" id="GFR51626.1"/>
    </source>
</evidence>
<comment type="caution">
    <text evidence="4">The sequence shown here is derived from an EMBL/GenBank/DDBJ whole genome shotgun (WGS) entry which is preliminary data.</text>
</comment>
<keyword evidence="5" id="KW-1185">Reference proteome</keyword>
<accession>A0AAD3E0U9</accession>
<dbReference type="SUPFAM" id="SSF103473">
    <property type="entry name" value="MFS general substrate transporter"/>
    <property type="match status" value="1"/>
</dbReference>
<name>A0AAD3E0U9_9CHLO</name>
<comment type="subcellular location">
    <subcellularLocation>
        <location evidence="1">Membrane</location>
        <topology evidence="1">Multi-pass membrane protein</topology>
    </subcellularLocation>
</comment>
<dbReference type="Gene3D" id="1.20.1250.20">
    <property type="entry name" value="MFS general substrate transporter like domains"/>
    <property type="match status" value="1"/>
</dbReference>
<dbReference type="InterPro" id="IPR036259">
    <property type="entry name" value="MFS_trans_sf"/>
</dbReference>
<evidence type="ECO:0000313" key="5">
    <source>
        <dbReference type="Proteomes" id="UP001054857"/>
    </source>
</evidence>
<keyword evidence="2" id="KW-0812">Transmembrane</keyword>
<keyword evidence="2" id="KW-0472">Membrane</keyword>
<organism evidence="4 5">
    <name type="scientific">Astrephomene gubernaculifera</name>
    <dbReference type="NCBI Taxonomy" id="47775"/>
    <lineage>
        <taxon>Eukaryota</taxon>
        <taxon>Viridiplantae</taxon>
        <taxon>Chlorophyta</taxon>
        <taxon>core chlorophytes</taxon>
        <taxon>Chlorophyceae</taxon>
        <taxon>CS clade</taxon>
        <taxon>Chlamydomonadales</taxon>
        <taxon>Astrephomenaceae</taxon>
        <taxon>Astrephomene</taxon>
    </lineage>
</organism>
<dbReference type="PANTHER" id="PTHR23518">
    <property type="entry name" value="C-METHYLTRANSFERASE"/>
    <property type="match status" value="1"/>
</dbReference>
<sequence length="313" mass="32790">METLKGPRIGMSRNARGRMATARPQALPLPRASQPYVSSPGFNKRASQLQRVNVRQGPLGNRLHTIASAAAADAGGHKAKPASSTSPFGKLLSVFNVYSDERCNSKLLALAVGQMLCSIATLIHDSYLPIYVHEELGLSTGKIGAVQGAAQFLCQLSKGVSGVAGDVLGSQTRVLVFGTFLTLACKPMFALLSTVYGVFGVTACLYWFFIAKLLDRLSKGIREAPTKAVMNELAAESGDAPDAAYGLRQSLATAGMLIGSTVASLTFAATGNNYVLTFAVAALPPALALAWLCANFRDELFGSPSPSPASPPP</sequence>
<dbReference type="PANTHER" id="PTHR23518:SF2">
    <property type="entry name" value="MAJOR FACILITATOR SUPERFAMILY TRANSPORTER"/>
    <property type="match status" value="1"/>
</dbReference>
<feature type="transmembrane region" description="Helical" evidence="2">
    <location>
        <begin position="275"/>
        <end position="294"/>
    </location>
</feature>
<dbReference type="AlphaFoldDB" id="A0AAD3E0U9"/>
<evidence type="ECO:0000259" key="3">
    <source>
        <dbReference type="PROSITE" id="PS50850"/>
    </source>
</evidence>
<dbReference type="GO" id="GO:0022857">
    <property type="term" value="F:transmembrane transporter activity"/>
    <property type="evidence" value="ECO:0007669"/>
    <property type="project" value="InterPro"/>
</dbReference>
<proteinExistence type="predicted"/>
<feature type="domain" description="Major facilitator superfamily (MFS) profile" evidence="3">
    <location>
        <begin position="106"/>
        <end position="313"/>
    </location>
</feature>
<feature type="transmembrane region" description="Helical" evidence="2">
    <location>
        <begin position="251"/>
        <end position="269"/>
    </location>
</feature>
<dbReference type="InterPro" id="IPR020846">
    <property type="entry name" value="MFS_dom"/>
</dbReference>
<reference evidence="4 5" key="1">
    <citation type="journal article" date="2021" name="Sci. Rep.">
        <title>Genome sequencing of the multicellular alga Astrephomene provides insights into convergent evolution of germ-soma differentiation.</title>
        <authorList>
            <person name="Yamashita S."/>
            <person name="Yamamoto K."/>
            <person name="Matsuzaki R."/>
            <person name="Suzuki S."/>
            <person name="Yamaguchi H."/>
            <person name="Hirooka S."/>
            <person name="Minakuchi Y."/>
            <person name="Miyagishima S."/>
            <person name="Kawachi M."/>
            <person name="Toyoda A."/>
            <person name="Nozaki H."/>
        </authorList>
    </citation>
    <scope>NUCLEOTIDE SEQUENCE [LARGE SCALE GENOMIC DNA]</scope>
    <source>
        <strain evidence="4 5">NIES-4017</strain>
    </source>
</reference>
<protein>
    <recommendedName>
        <fullName evidence="3">Major facilitator superfamily (MFS) profile domain-containing protein</fullName>
    </recommendedName>
</protein>
<dbReference type="PROSITE" id="PS50850">
    <property type="entry name" value="MFS"/>
    <property type="match status" value="1"/>
</dbReference>
<dbReference type="EMBL" id="BMAR01000052">
    <property type="protein sequence ID" value="GFR51626.1"/>
    <property type="molecule type" value="Genomic_DNA"/>
</dbReference>
<evidence type="ECO:0000256" key="1">
    <source>
        <dbReference type="ARBA" id="ARBA00004141"/>
    </source>
</evidence>
<dbReference type="Proteomes" id="UP001054857">
    <property type="component" value="Unassembled WGS sequence"/>
</dbReference>
<feature type="non-terminal residue" evidence="4">
    <location>
        <position position="1"/>
    </location>
</feature>
<dbReference type="GO" id="GO:0016020">
    <property type="term" value="C:membrane"/>
    <property type="evidence" value="ECO:0007669"/>
    <property type="project" value="UniProtKB-SubCell"/>
</dbReference>
<gene>
    <name evidence="4" type="ORF">Agub_g14053</name>
</gene>